<dbReference type="HAMAP" id="MF_01485">
    <property type="entry name" value="RecB"/>
    <property type="match status" value="1"/>
</dbReference>
<comment type="catalytic activity">
    <reaction evidence="14 15">
        <text>ATP + H2O = ADP + phosphate + H(+)</text>
        <dbReference type="Rhea" id="RHEA:13065"/>
        <dbReference type="ChEBI" id="CHEBI:15377"/>
        <dbReference type="ChEBI" id="CHEBI:15378"/>
        <dbReference type="ChEBI" id="CHEBI:30616"/>
        <dbReference type="ChEBI" id="CHEBI:43474"/>
        <dbReference type="ChEBI" id="CHEBI:456216"/>
        <dbReference type="EC" id="5.6.2.4"/>
    </reaction>
</comment>
<comment type="subunit">
    <text evidence="15">Heterotrimer of RecB, RecC and RecD. All subunits contribute to DNA-binding. Interacts with RecA.</text>
</comment>
<name>A0A6S6WSH1_9GAMM</name>
<dbReference type="GO" id="GO:0000724">
    <property type="term" value="P:double-strand break repair via homologous recombination"/>
    <property type="evidence" value="ECO:0007669"/>
    <property type="project" value="UniProtKB-UniRule"/>
</dbReference>
<feature type="domain" description="UvrD-like helicase ATP-binding" evidence="17">
    <location>
        <begin position="3"/>
        <end position="480"/>
    </location>
</feature>
<keyword evidence="1 15" id="KW-0540">Nuclease</keyword>
<dbReference type="InterPro" id="IPR027417">
    <property type="entry name" value="P-loop_NTPase"/>
</dbReference>
<evidence type="ECO:0000256" key="10">
    <source>
        <dbReference type="ARBA" id="ARBA00023125"/>
    </source>
</evidence>
<evidence type="ECO:0000313" key="19">
    <source>
        <dbReference type="EMBL" id="CAB0151714.1"/>
    </source>
</evidence>
<feature type="domain" description="UvrD-like helicase C-terminal" evidence="18">
    <location>
        <begin position="481"/>
        <end position="788"/>
    </location>
</feature>
<dbReference type="CDD" id="cd22352">
    <property type="entry name" value="RecB_C-like"/>
    <property type="match status" value="1"/>
</dbReference>
<dbReference type="Pfam" id="PF12705">
    <property type="entry name" value="PDDEXK_1"/>
    <property type="match status" value="1"/>
</dbReference>
<keyword evidence="8 15" id="KW-0067">ATP-binding</keyword>
<dbReference type="GO" id="GO:0003677">
    <property type="term" value="F:DNA binding"/>
    <property type="evidence" value="ECO:0007669"/>
    <property type="project" value="UniProtKB-UniRule"/>
</dbReference>
<keyword evidence="12 15" id="KW-0413">Isomerase</keyword>
<dbReference type="RefSeq" id="WP_246194920.1">
    <property type="nucleotide sequence ID" value="NZ_CADCXY010000006.1"/>
</dbReference>
<dbReference type="InterPro" id="IPR011335">
    <property type="entry name" value="Restrct_endonuc-II-like"/>
</dbReference>
<dbReference type="PROSITE" id="PS51198">
    <property type="entry name" value="UVRD_HELICASE_ATP_BIND"/>
    <property type="match status" value="1"/>
</dbReference>
<keyword evidence="6 15" id="KW-0347">Helicase</keyword>
<protein>
    <recommendedName>
        <fullName evidence="15">RecBCD enzyme subunit RecB</fullName>
        <ecNumber evidence="15">3.1.11.5</ecNumber>
        <ecNumber evidence="15">5.6.2.4</ecNumber>
    </recommendedName>
    <alternativeName>
        <fullName evidence="15">DNA 3'-5' helicase subunit RecB</fullName>
    </alternativeName>
    <alternativeName>
        <fullName evidence="15">Exonuclease V subunit RecB</fullName>
        <shortName evidence="15">ExoV subunit RecB</shortName>
    </alternativeName>
    <alternativeName>
        <fullName evidence="15">Helicase/nuclease RecBCD subunit RecB</fullName>
    </alternativeName>
</protein>
<feature type="region of interest" description="Nuclease activity, interacts with RecD and RecA" evidence="15">
    <location>
        <begin position="939"/>
        <end position="1229"/>
    </location>
</feature>
<keyword evidence="3 15" id="KW-0547">Nucleotide-binding</keyword>
<dbReference type="Proteomes" id="UP000481517">
    <property type="component" value="Unassembled WGS sequence"/>
</dbReference>
<evidence type="ECO:0000256" key="11">
    <source>
        <dbReference type="ARBA" id="ARBA00023204"/>
    </source>
</evidence>
<dbReference type="EC" id="5.6.2.4" evidence="15"/>
<dbReference type="GO" id="GO:0043138">
    <property type="term" value="F:3'-5' DNA helicase activity"/>
    <property type="evidence" value="ECO:0007669"/>
    <property type="project" value="UniProtKB-UniRule"/>
</dbReference>
<feature type="binding site" evidence="15">
    <location>
        <position position="998"/>
    </location>
    <ligand>
        <name>Mg(2+)</name>
        <dbReference type="ChEBI" id="CHEBI:18420"/>
    </ligand>
</feature>
<evidence type="ECO:0000256" key="15">
    <source>
        <dbReference type="HAMAP-Rule" id="MF_01485"/>
    </source>
</evidence>
<dbReference type="GO" id="GO:0005524">
    <property type="term" value="F:ATP binding"/>
    <property type="evidence" value="ECO:0007669"/>
    <property type="project" value="UniProtKB-UniRule"/>
</dbReference>
<comment type="catalytic activity">
    <reaction evidence="15">
        <text>Exonucleolytic cleavage (in the presence of ATP) in either 5'- to 3'- or 3'- to 5'-direction to yield 5'-phosphooligonucleotides.</text>
        <dbReference type="EC" id="3.1.11.5"/>
    </reaction>
</comment>
<dbReference type="Gene3D" id="3.40.50.300">
    <property type="entry name" value="P-loop containing nucleotide triphosphate hydrolases"/>
    <property type="match status" value="2"/>
</dbReference>
<evidence type="ECO:0000256" key="2">
    <source>
        <dbReference type="ARBA" id="ARBA00022723"/>
    </source>
</evidence>
<evidence type="ECO:0000256" key="4">
    <source>
        <dbReference type="ARBA" id="ARBA00022763"/>
    </source>
</evidence>
<feature type="binding site" evidence="15">
    <location>
        <position position="1131"/>
    </location>
    <ligand>
        <name>Mg(2+)</name>
        <dbReference type="ChEBI" id="CHEBI:18420"/>
    </ligand>
</feature>
<feature type="active site" description="For nuclease activity" evidence="15">
    <location>
        <position position="1131"/>
    </location>
</feature>
<evidence type="ECO:0000256" key="16">
    <source>
        <dbReference type="PROSITE-ProRule" id="PRU00560"/>
    </source>
</evidence>
<comment type="function">
    <text evidence="15">A helicase/nuclease that prepares dsDNA breaks (DSB) for recombinational DNA repair. Binds to DSBs and unwinds DNA via a highly rapid and processive ATP-dependent bidirectional helicase activity. Unwinds dsDNA until it encounters a Chi (crossover hotspot instigator) sequence from the 3' direction. Cuts ssDNA a few nucleotides 3' to the Chi site. The properties and activities of the enzyme are changed at Chi. The Chi-altered holoenzyme produces a long 3'-ssDNA overhang and facilitates RecA-binding to the ssDNA for homologous DNA recombination and repair. Holoenzyme degrades any linearized DNA that is unable to undergo homologous recombination. In the holoenzyme this subunit contributes ATPase, 3'-5' helicase, exonuclease activity and loads RecA onto ssDNA.</text>
</comment>
<dbReference type="PROSITE" id="PS51217">
    <property type="entry name" value="UVRD_HELICASE_CTER"/>
    <property type="match status" value="1"/>
</dbReference>
<evidence type="ECO:0000256" key="13">
    <source>
        <dbReference type="ARBA" id="ARBA00034617"/>
    </source>
</evidence>
<gene>
    <name evidence="15 19" type="primary">recB</name>
    <name evidence="19" type="ORF">PSI9734_02082</name>
</gene>
<dbReference type="GO" id="GO:0005829">
    <property type="term" value="C:cytosol"/>
    <property type="evidence" value="ECO:0007669"/>
    <property type="project" value="TreeGrafter"/>
</dbReference>
<dbReference type="Gene3D" id="3.90.320.10">
    <property type="match status" value="1"/>
</dbReference>
<evidence type="ECO:0000256" key="8">
    <source>
        <dbReference type="ARBA" id="ARBA00022840"/>
    </source>
</evidence>
<dbReference type="PANTHER" id="PTHR11070:SF23">
    <property type="entry name" value="RECBCD ENZYME SUBUNIT RECB"/>
    <property type="match status" value="1"/>
</dbReference>
<evidence type="ECO:0000256" key="7">
    <source>
        <dbReference type="ARBA" id="ARBA00022839"/>
    </source>
</evidence>
<comment type="cofactor">
    <cofactor evidence="15">
        <name>Mg(2+)</name>
        <dbReference type="ChEBI" id="CHEBI:18420"/>
    </cofactor>
    <text evidence="15">Binds 1 Mg(2+) ion per subunit.</text>
</comment>
<comment type="similarity">
    <text evidence="15">Belongs to the helicase family. UvrD subfamily.</text>
</comment>
<keyword evidence="10 15" id="KW-0238">DNA-binding</keyword>
<dbReference type="SUPFAM" id="SSF52980">
    <property type="entry name" value="Restriction endonuclease-like"/>
    <property type="match status" value="1"/>
</dbReference>
<dbReference type="GO" id="GO:0009338">
    <property type="term" value="C:exodeoxyribonuclease V complex"/>
    <property type="evidence" value="ECO:0007669"/>
    <property type="project" value="TreeGrafter"/>
</dbReference>
<dbReference type="InterPro" id="IPR000212">
    <property type="entry name" value="DNA_helicase_UvrD/REP"/>
</dbReference>
<comment type="catalytic activity">
    <reaction evidence="13 15">
        <text>Couples ATP hydrolysis with the unwinding of duplex DNA by translocating in the 3'-5' direction.</text>
        <dbReference type="EC" id="5.6.2.4"/>
    </reaction>
</comment>
<dbReference type="InterPro" id="IPR038726">
    <property type="entry name" value="PDDEXK_AddAB-type"/>
</dbReference>
<feature type="binding site" evidence="15">
    <location>
        <position position="1118"/>
    </location>
    <ligand>
        <name>Mg(2+)</name>
        <dbReference type="ChEBI" id="CHEBI:18420"/>
    </ligand>
</feature>
<dbReference type="GO" id="GO:0008854">
    <property type="term" value="F:exodeoxyribonuclease V activity"/>
    <property type="evidence" value="ECO:0007669"/>
    <property type="project" value="UniProtKB-EC"/>
</dbReference>
<dbReference type="NCBIfam" id="TIGR00609">
    <property type="entry name" value="recB"/>
    <property type="match status" value="1"/>
</dbReference>
<dbReference type="Gene3D" id="1.10.486.10">
    <property type="entry name" value="PCRA, domain 4"/>
    <property type="match status" value="1"/>
</dbReference>
<proteinExistence type="inferred from homology"/>
<organism evidence="19 20">
    <name type="scientific">Pseudidiomarina piscicola</name>
    <dbReference type="NCBI Taxonomy" id="2614830"/>
    <lineage>
        <taxon>Bacteria</taxon>
        <taxon>Pseudomonadati</taxon>
        <taxon>Pseudomonadota</taxon>
        <taxon>Gammaproteobacteria</taxon>
        <taxon>Alteromonadales</taxon>
        <taxon>Idiomarinaceae</taxon>
        <taxon>Pseudidiomarina</taxon>
    </lineage>
</organism>
<evidence type="ECO:0000313" key="20">
    <source>
        <dbReference type="Proteomes" id="UP000481517"/>
    </source>
</evidence>
<evidence type="ECO:0000256" key="14">
    <source>
        <dbReference type="ARBA" id="ARBA00048988"/>
    </source>
</evidence>
<evidence type="ECO:0000259" key="17">
    <source>
        <dbReference type="PROSITE" id="PS51198"/>
    </source>
</evidence>
<dbReference type="EMBL" id="CADCXY010000006">
    <property type="protein sequence ID" value="CAB0151714.1"/>
    <property type="molecule type" value="Genomic_DNA"/>
</dbReference>
<dbReference type="EC" id="3.1.11.5" evidence="15"/>
<reference evidence="19 20" key="1">
    <citation type="submission" date="2020-02" db="EMBL/GenBank/DDBJ databases">
        <authorList>
            <person name="Rodrigo-Torres L."/>
            <person name="Arahal R. D."/>
            <person name="Lucena T."/>
        </authorList>
    </citation>
    <scope>NUCLEOTIDE SEQUENCE [LARGE SCALE GENOMIC DNA]</scope>
    <source>
        <strain evidence="19 20">CECT 9734</strain>
    </source>
</reference>
<comment type="domain">
    <text evidence="15">The C-terminal domain has nuclease activity and interacts with RecD. It interacts with RecA, facilitating its loading onto ssDNA.</text>
</comment>
<dbReference type="SUPFAM" id="SSF52540">
    <property type="entry name" value="P-loop containing nucleoside triphosphate hydrolases"/>
    <property type="match status" value="1"/>
</dbReference>
<accession>A0A6S6WSH1</accession>
<keyword evidence="7 15" id="KW-0269">Exonuclease</keyword>
<evidence type="ECO:0000256" key="6">
    <source>
        <dbReference type="ARBA" id="ARBA00022806"/>
    </source>
</evidence>
<keyword evidence="4 15" id="KW-0227">DNA damage</keyword>
<keyword evidence="20" id="KW-1185">Reference proteome</keyword>
<dbReference type="Pfam" id="PF13361">
    <property type="entry name" value="UvrD_C"/>
    <property type="match status" value="1"/>
</dbReference>
<dbReference type="AlphaFoldDB" id="A0A6S6WSH1"/>
<keyword evidence="11 15" id="KW-0234">DNA repair</keyword>
<evidence type="ECO:0000259" key="18">
    <source>
        <dbReference type="PROSITE" id="PS51217"/>
    </source>
</evidence>
<keyword evidence="5 15" id="KW-0378">Hydrolase</keyword>
<dbReference type="InterPro" id="IPR004586">
    <property type="entry name" value="RecB"/>
</dbReference>
<evidence type="ECO:0000256" key="3">
    <source>
        <dbReference type="ARBA" id="ARBA00022741"/>
    </source>
</evidence>
<evidence type="ECO:0000256" key="9">
    <source>
        <dbReference type="ARBA" id="ARBA00022842"/>
    </source>
</evidence>
<feature type="binding site" evidence="16">
    <location>
        <begin position="24"/>
        <end position="31"/>
    </location>
    <ligand>
        <name>ATP</name>
        <dbReference type="ChEBI" id="CHEBI:30616"/>
    </ligand>
</feature>
<dbReference type="Pfam" id="PF00580">
    <property type="entry name" value="UvrD-helicase"/>
    <property type="match status" value="1"/>
</dbReference>
<dbReference type="Gene3D" id="1.10.3170.10">
    <property type="entry name" value="Recbcd, chain B, domain 2"/>
    <property type="match status" value="1"/>
</dbReference>
<dbReference type="InterPro" id="IPR011604">
    <property type="entry name" value="PDDEXK-like_dom_sf"/>
</dbReference>
<comment type="miscellaneous">
    <text evidence="15">In the RecBCD complex, RecB has a slow 3'-5' helicase, an exonuclease activity and loads RecA onto ssDNA, RecD has a fast 5'-3' helicase activity, while RecC stimulates the ATPase and processivity of the RecB helicase and contributes to recognition of the Chi site.</text>
</comment>
<comment type="domain">
    <text evidence="15">The N-terminal DNA-binding domain is a ssDNA-dependent ATPase and has ATP-dependent 3'-5' helicase function. This domain interacts with RecC.</text>
</comment>
<dbReference type="PANTHER" id="PTHR11070">
    <property type="entry name" value="UVRD / RECB / PCRA DNA HELICASE FAMILY MEMBER"/>
    <property type="match status" value="1"/>
</dbReference>
<evidence type="ECO:0000256" key="1">
    <source>
        <dbReference type="ARBA" id="ARBA00022722"/>
    </source>
</evidence>
<evidence type="ECO:0000256" key="12">
    <source>
        <dbReference type="ARBA" id="ARBA00023235"/>
    </source>
</evidence>
<keyword evidence="9 15" id="KW-0460">Magnesium</keyword>
<evidence type="ECO:0000256" key="5">
    <source>
        <dbReference type="ARBA" id="ARBA00022801"/>
    </source>
</evidence>
<dbReference type="InterPro" id="IPR014016">
    <property type="entry name" value="UvrD-like_ATP-bd"/>
</dbReference>
<dbReference type="GO" id="GO:0000287">
    <property type="term" value="F:magnesium ion binding"/>
    <property type="evidence" value="ECO:0007669"/>
    <property type="project" value="UniProtKB-UniRule"/>
</dbReference>
<feature type="region of interest" description="DNA-binding and helicase activity, interacts with RecC" evidence="15">
    <location>
        <begin position="1"/>
        <end position="932"/>
    </location>
</feature>
<sequence>MPNEPAQPLVPLQFPLRNSHLIEASAGTGKTYTIAALYLRLVLGHDPDDTGQQHAGERMKSPRDILVVTFTEAATEELRDRIRQRLTEAARYFREETSQVDGFLQQLRGDYAAESWPLQARLLDLAAQQMDEAAVSTIHGWCNSMLSEHAFASGSLFTQTLNADNSDLRLQAAQDYWRHFIASTAEQDVTAYEIITGTFASPEAIVKRCKEVIHRPHLADSNLDSVYTSVSAKQAFRERFHQPELWQAKLANFRNSVMPKVGNKAYFDGRKLRRDYIETWLAAIDDWLDELTVAGAHAALTPDLSSSAQLRLTPTGMEEAAKYTLDADELAFLNLLDEMWQAHAALPDPAADLLMHAAHWTQERFRELQQQRAEIGFDDMLTRLRDALRGDNGTQLANKLREQFPIAMIDEFQDTDPVQYEIFDRVYSIADTGDEQGIFLIGDPKQAIYSFRSADIYTYLSARRATAGRHHTLGTNFRSTQAMVDAANQLFLQAEESPSGAFLFKQGDENPLPFLPVKANDLASDFVCDGQQPAAIEFDHVPSDSGGNNPDLDRALAAGFAERIVQLLNNPSAGFKDRSTGEFQPLQPKHIAVLVTSGNQANWIRQAFRQRGLGSVYLSERESVFTGKQAMDVYTLLEACANPRDPSRIRGVLGCELLGLELQEVAEITDQELRWDSFAEQFANYHALWLKQGVLAMLQRVLHDFNVPARLLAGPNGERELTDVLHIAELLQQQAQLVEGHHGLLRFMIEHIEQANDENNSASNAELQVRLESDAELIQVVTIHKSKGLQYPLVFLPFVMRGRQDKVTFPHRYHDDQGRLNVALNDDDKEVVEKIRNELFAEEVRKLYVAVTRAQYATFIGIADYKTRANTALNYLFSSAKDESEQNHQKPSLDEFALTGISHSYELPSATHCTAYVSSETKPNQFDVCKMPTEHRFEPWWVASYSALRYGEWVASDDAEGGNIVEGLHEDQTETIEQPAVNTIHSFPRGATPGTFLHNLLEDAGNEGFAELIQEPDSFAAWVAERTQLAPWADYQHVLQQWLSEYLQTEFVLDDKEQARCRLSDLKLYQPEPEFWFPARHVDAEQLDLLVRSHVLPEYGRPRVLQTTLNGMLKGFIDLVFEWQGKYYVADYKSNYLGANDAAYLPAKMRAKILESRYDMQFVIYTLALHKLLQSRLADYDYDTHVGGAVYLFLRGHQAPSGGAFCHRPSRQLIEELEQLFAHEEPVCN</sequence>
<dbReference type="InterPro" id="IPR014017">
    <property type="entry name" value="DNA_helicase_UvrD-like_C"/>
</dbReference>
<keyword evidence="2 15" id="KW-0479">Metal-binding</keyword>